<protein>
    <submittedName>
        <fullName evidence="3">AAA family ATPase</fullName>
    </submittedName>
</protein>
<evidence type="ECO:0000313" key="4">
    <source>
        <dbReference type="Proteomes" id="UP001258994"/>
    </source>
</evidence>
<evidence type="ECO:0000256" key="1">
    <source>
        <dbReference type="SAM" id="MobiDB-lite"/>
    </source>
</evidence>
<proteinExistence type="predicted"/>
<dbReference type="EMBL" id="CP134145">
    <property type="protein sequence ID" value="WNC73317.1"/>
    <property type="molecule type" value="Genomic_DNA"/>
</dbReference>
<name>A0ABY9TWT3_9GAMM</name>
<organism evidence="3 4">
    <name type="scientific">Thalassotalea psychrophila</name>
    <dbReference type="NCBI Taxonomy" id="3065647"/>
    <lineage>
        <taxon>Bacteria</taxon>
        <taxon>Pseudomonadati</taxon>
        <taxon>Pseudomonadota</taxon>
        <taxon>Gammaproteobacteria</taxon>
        <taxon>Alteromonadales</taxon>
        <taxon>Colwelliaceae</taxon>
        <taxon>Thalassotalea</taxon>
    </lineage>
</organism>
<dbReference type="InterPro" id="IPR003593">
    <property type="entry name" value="AAA+_ATPase"/>
</dbReference>
<dbReference type="RefSeq" id="WP_348392429.1">
    <property type="nucleotide sequence ID" value="NZ_CP134145.1"/>
</dbReference>
<reference evidence="4" key="1">
    <citation type="submission" date="2023-09" db="EMBL/GenBank/DDBJ databases">
        <authorList>
            <person name="Li S."/>
            <person name="Li X."/>
            <person name="Zhang C."/>
            <person name="Zhao Z."/>
        </authorList>
    </citation>
    <scope>NUCLEOTIDE SEQUENCE [LARGE SCALE GENOMIC DNA]</scope>
    <source>
        <strain evidence="4">SQ149</strain>
    </source>
</reference>
<feature type="compositionally biased region" description="Basic and acidic residues" evidence="1">
    <location>
        <begin position="9"/>
        <end position="20"/>
    </location>
</feature>
<evidence type="ECO:0000313" key="3">
    <source>
        <dbReference type="EMBL" id="WNC73317.1"/>
    </source>
</evidence>
<keyword evidence="4" id="KW-1185">Reference proteome</keyword>
<dbReference type="Proteomes" id="UP001258994">
    <property type="component" value="Chromosome"/>
</dbReference>
<dbReference type="SUPFAM" id="SSF52540">
    <property type="entry name" value="P-loop containing nucleoside triphosphate hydrolases"/>
    <property type="match status" value="1"/>
</dbReference>
<sequence length="495" mass="56303">MNLFKFNKKPSESESNEVTKVDDLTEGSNNKINFDAEEGSKVEDGSIDFPLKDAVETRSVAENVSSEKVHFSKELDFLDIAPTPQTVLETGLSTTLVIELMLKHLQNAGILTLKELSTKLCISGSIIQELIDICKAKSWVENVSQSASEQMRFTLSSIGDLQADKALLKNGYLGPAPIPLDQYTEICLKQTSRDQVVTNDDINSIFADLTFSNELIEKIGPSLNSIKPILIYGAAGTGKSFFCRHLNLVFGGEVLIPHAIEVNNEIVQVFDPEIHQLSEQPIQENVLKIASGFDPRWLLCKRPLVVSGGELSADMLEVRYDKASKIYRAPLQLKANNGILLLDDLGRQKITPKELFNRWIIPLEERRDFLSLQSGLHFELPFELLLLFSTNLTPTDLVDEAFLRRLGYKVEFEQLTKELYQEIWFKECIEYNLLCEMAVFDYLVEHMHQMHNRKFLPCYPRDLISIVSDQIKFKQLESTITKELLDFAWHSYFVK</sequence>
<dbReference type="Gene3D" id="3.40.50.300">
    <property type="entry name" value="P-loop containing nucleotide triphosphate hydrolases"/>
    <property type="match status" value="1"/>
</dbReference>
<feature type="domain" description="AAA+ ATPase" evidence="2">
    <location>
        <begin position="225"/>
        <end position="416"/>
    </location>
</feature>
<accession>A0ABY9TWT3</accession>
<gene>
    <name evidence="3" type="ORF">RGQ13_04810</name>
</gene>
<dbReference type="InterPro" id="IPR027417">
    <property type="entry name" value="P-loop_NTPase"/>
</dbReference>
<feature type="region of interest" description="Disordered" evidence="1">
    <location>
        <begin position="1"/>
        <end position="20"/>
    </location>
</feature>
<evidence type="ECO:0000259" key="2">
    <source>
        <dbReference type="SMART" id="SM00382"/>
    </source>
</evidence>
<dbReference type="SMART" id="SM00382">
    <property type="entry name" value="AAA"/>
    <property type="match status" value="1"/>
</dbReference>